<proteinExistence type="predicted"/>
<evidence type="ECO:0000313" key="4">
    <source>
        <dbReference type="Proteomes" id="UP000199300"/>
    </source>
</evidence>
<feature type="transmembrane region" description="Helical" evidence="1">
    <location>
        <begin position="237"/>
        <end position="257"/>
    </location>
</feature>
<protein>
    <recommendedName>
        <fullName evidence="2">DUF4350 domain-containing protein</fullName>
    </recommendedName>
</protein>
<gene>
    <name evidence="3" type="ORF">SAMN04488134_11046</name>
</gene>
<keyword evidence="1" id="KW-0472">Membrane</keyword>
<dbReference type="Pfam" id="PF14258">
    <property type="entry name" value="DUF4350"/>
    <property type="match status" value="1"/>
</dbReference>
<sequence>MKNWLANKRSIILFLVLFLVLLIGSVLLTEEPLENYPAFDVSSPSPTGVKAFVEALQESGFQVERLARDIAYLENESLTNDAIIMIEPSFQVDEQVKNAYTQYLDSGGTIYFFGTEPTAFFEVETHPIDQFSDETVVEGAMGQFEAEVYGWERIEATEEDQVILTDEQGILAIERQYQNGGKLVVVVEPVWLTNQAILIDDHLDILMGIINFHQHHQVWFDTFQYGNYYQPRFDQIYPAPFLAVAIGLLILSTLWLWMSGKRFGVARDRRDQVVRFGDERIRAIANWQIKGKNYQQALIIQVHYLKQLIFERTGTPVTASWSTYQQVLERLLPEKTNKSISDFNNQLQAQLNKEHATKQEFVEWTKRIDQIRGEVEQT</sequence>
<dbReference type="InterPro" id="IPR025646">
    <property type="entry name" value="DUF4350"/>
</dbReference>
<reference evidence="3 4" key="1">
    <citation type="submission" date="2016-10" db="EMBL/GenBank/DDBJ databases">
        <authorList>
            <person name="de Groot N.N."/>
        </authorList>
    </citation>
    <scope>NUCLEOTIDE SEQUENCE [LARGE SCALE GENOMIC DNA]</scope>
    <source>
        <strain evidence="3 4">CGMCC 1.10434</strain>
    </source>
</reference>
<feature type="domain" description="DUF4350" evidence="2">
    <location>
        <begin position="42"/>
        <end position="207"/>
    </location>
</feature>
<dbReference type="OrthoDB" id="2935725at2"/>
<keyword evidence="1" id="KW-1133">Transmembrane helix</keyword>
<accession>A0A1H8RD50</accession>
<organism evidence="3 4">
    <name type="scientific">Amphibacillus marinus</name>
    <dbReference type="NCBI Taxonomy" id="872970"/>
    <lineage>
        <taxon>Bacteria</taxon>
        <taxon>Bacillati</taxon>
        <taxon>Bacillota</taxon>
        <taxon>Bacilli</taxon>
        <taxon>Bacillales</taxon>
        <taxon>Bacillaceae</taxon>
        <taxon>Amphibacillus</taxon>
    </lineage>
</organism>
<dbReference type="EMBL" id="FODJ01000010">
    <property type="protein sequence ID" value="SEO64331.1"/>
    <property type="molecule type" value="Genomic_DNA"/>
</dbReference>
<evidence type="ECO:0000256" key="1">
    <source>
        <dbReference type="SAM" id="Phobius"/>
    </source>
</evidence>
<dbReference type="AlphaFoldDB" id="A0A1H8RD50"/>
<keyword evidence="4" id="KW-1185">Reference proteome</keyword>
<dbReference type="STRING" id="872970.SAMN04488134_11046"/>
<evidence type="ECO:0000259" key="2">
    <source>
        <dbReference type="Pfam" id="PF14258"/>
    </source>
</evidence>
<evidence type="ECO:0000313" key="3">
    <source>
        <dbReference type="EMBL" id="SEO64331.1"/>
    </source>
</evidence>
<dbReference type="RefSeq" id="WP_091499134.1">
    <property type="nucleotide sequence ID" value="NZ_FODJ01000010.1"/>
</dbReference>
<dbReference type="Proteomes" id="UP000199300">
    <property type="component" value="Unassembled WGS sequence"/>
</dbReference>
<keyword evidence="1" id="KW-0812">Transmembrane</keyword>
<name>A0A1H8RD50_9BACI</name>